<evidence type="ECO:0000313" key="1">
    <source>
        <dbReference type="EMBL" id="SPC94301.1"/>
    </source>
</evidence>
<dbReference type="EMBL" id="OIVN01001468">
    <property type="protein sequence ID" value="SPC94301.1"/>
    <property type="molecule type" value="Genomic_DNA"/>
</dbReference>
<accession>A0A2N9G576</accession>
<name>A0A2N9G576_FAGSY</name>
<protein>
    <submittedName>
        <fullName evidence="1">Uncharacterized protein</fullName>
    </submittedName>
</protein>
<organism evidence="1">
    <name type="scientific">Fagus sylvatica</name>
    <name type="common">Beechnut</name>
    <dbReference type="NCBI Taxonomy" id="28930"/>
    <lineage>
        <taxon>Eukaryota</taxon>
        <taxon>Viridiplantae</taxon>
        <taxon>Streptophyta</taxon>
        <taxon>Embryophyta</taxon>
        <taxon>Tracheophyta</taxon>
        <taxon>Spermatophyta</taxon>
        <taxon>Magnoliopsida</taxon>
        <taxon>eudicotyledons</taxon>
        <taxon>Gunneridae</taxon>
        <taxon>Pentapetalae</taxon>
        <taxon>rosids</taxon>
        <taxon>fabids</taxon>
        <taxon>Fagales</taxon>
        <taxon>Fagaceae</taxon>
        <taxon>Fagus</taxon>
    </lineage>
</organism>
<proteinExistence type="predicted"/>
<gene>
    <name evidence="1" type="ORF">FSB_LOCUS22183</name>
</gene>
<sequence length="48" mass="5281">MIDAAEQVYTLKVPLMLLMIDVGLPRMKFWDDVVADAGVAADRKVTAC</sequence>
<dbReference type="AlphaFoldDB" id="A0A2N9G576"/>
<reference evidence="1" key="1">
    <citation type="submission" date="2018-02" db="EMBL/GenBank/DDBJ databases">
        <authorList>
            <person name="Cohen D.B."/>
            <person name="Kent A.D."/>
        </authorList>
    </citation>
    <scope>NUCLEOTIDE SEQUENCE</scope>
</reference>